<gene>
    <name evidence="3" type="ORF">QR680_010187</name>
</gene>
<reference evidence="3" key="1">
    <citation type="submission" date="2023-06" db="EMBL/GenBank/DDBJ databases">
        <title>Genomic analysis of the entomopathogenic nematode Steinernema hermaphroditum.</title>
        <authorList>
            <person name="Schwarz E.M."/>
            <person name="Heppert J.K."/>
            <person name="Baniya A."/>
            <person name="Schwartz H.T."/>
            <person name="Tan C.-H."/>
            <person name="Antoshechkin I."/>
            <person name="Sternberg P.W."/>
            <person name="Goodrich-Blair H."/>
            <person name="Dillman A.R."/>
        </authorList>
    </citation>
    <scope>NUCLEOTIDE SEQUENCE</scope>
    <source>
        <strain evidence="3">PS9179</strain>
        <tissue evidence="3">Whole animal</tissue>
    </source>
</reference>
<evidence type="ECO:0000313" key="4">
    <source>
        <dbReference type="Proteomes" id="UP001175271"/>
    </source>
</evidence>
<dbReference type="AlphaFoldDB" id="A0AA39IPG7"/>
<keyword evidence="4" id="KW-1185">Reference proteome</keyword>
<evidence type="ECO:0000256" key="1">
    <source>
        <dbReference type="SAM" id="Coils"/>
    </source>
</evidence>
<evidence type="ECO:0000313" key="3">
    <source>
        <dbReference type="EMBL" id="KAK0427361.1"/>
    </source>
</evidence>
<name>A0AA39IPG7_9BILA</name>
<evidence type="ECO:0000256" key="2">
    <source>
        <dbReference type="SAM" id="MobiDB-lite"/>
    </source>
</evidence>
<feature type="coiled-coil region" evidence="1">
    <location>
        <begin position="88"/>
        <end position="118"/>
    </location>
</feature>
<feature type="compositionally biased region" description="Basic and acidic residues" evidence="2">
    <location>
        <begin position="45"/>
        <end position="66"/>
    </location>
</feature>
<feature type="region of interest" description="Disordered" evidence="2">
    <location>
        <begin position="30"/>
        <end position="66"/>
    </location>
</feature>
<accession>A0AA39IPG7</accession>
<organism evidence="3 4">
    <name type="scientific">Steinernema hermaphroditum</name>
    <dbReference type="NCBI Taxonomy" id="289476"/>
    <lineage>
        <taxon>Eukaryota</taxon>
        <taxon>Metazoa</taxon>
        <taxon>Ecdysozoa</taxon>
        <taxon>Nematoda</taxon>
        <taxon>Chromadorea</taxon>
        <taxon>Rhabditida</taxon>
        <taxon>Tylenchina</taxon>
        <taxon>Panagrolaimomorpha</taxon>
        <taxon>Strongyloidoidea</taxon>
        <taxon>Steinernematidae</taxon>
        <taxon>Steinernema</taxon>
    </lineage>
</organism>
<keyword evidence="1" id="KW-0175">Coiled coil</keyword>
<dbReference type="EMBL" id="JAUCMV010000001">
    <property type="protein sequence ID" value="KAK0427361.1"/>
    <property type="molecule type" value="Genomic_DNA"/>
</dbReference>
<sequence length="121" mass="13835">MRSQKDSFPIEQCSKKGSRCDGVLRKHINERHMTRSAASIDDSSSEEKDYEDGKVEEGIGGEKPEDERFIKEEKKQDAETKVPDIALNEDLTARLKQAEQLLEAAKLLQKQMETLNKKEEL</sequence>
<proteinExistence type="predicted"/>
<dbReference type="Proteomes" id="UP001175271">
    <property type="component" value="Unassembled WGS sequence"/>
</dbReference>
<comment type="caution">
    <text evidence="3">The sequence shown here is derived from an EMBL/GenBank/DDBJ whole genome shotgun (WGS) entry which is preliminary data.</text>
</comment>
<protein>
    <submittedName>
        <fullName evidence="3">Uncharacterized protein</fullName>
    </submittedName>
</protein>